<dbReference type="OrthoDB" id="8908077at2"/>
<reference evidence="3 5" key="1">
    <citation type="submission" date="2015-11" db="EMBL/GenBank/DDBJ databases">
        <title>Genomic analysis of 38 Legionella species identifies large and diverse effector repertoires.</title>
        <authorList>
            <person name="Burstein D."/>
            <person name="Amaro F."/>
            <person name="Zusman T."/>
            <person name="Lifshitz Z."/>
            <person name="Cohen O."/>
            <person name="Gilbert J.A."/>
            <person name="Pupko T."/>
            <person name="Shuman H.A."/>
            <person name="Segal G."/>
        </authorList>
    </citation>
    <scope>NUCLEOTIDE SEQUENCE [LARGE SCALE GENOMIC DNA]</scope>
    <source>
        <strain evidence="3 5">Lyon 8420412</strain>
    </source>
</reference>
<protein>
    <submittedName>
        <fullName evidence="4">Transmembrane protein (Fibronectin III domain and Gp5 C-terminal repeat)</fullName>
    </submittedName>
</protein>
<dbReference type="EMBL" id="LNYE01000003">
    <property type="protein sequence ID" value="KTD15685.1"/>
    <property type="molecule type" value="Genomic_DNA"/>
</dbReference>
<dbReference type="Proteomes" id="UP000254476">
    <property type="component" value="Unassembled WGS sequence"/>
</dbReference>
<dbReference type="Proteomes" id="UP000054691">
    <property type="component" value="Unassembled WGS sequence"/>
</dbReference>
<reference evidence="4 6" key="2">
    <citation type="submission" date="2018-06" db="EMBL/GenBank/DDBJ databases">
        <authorList>
            <consortium name="Pathogen Informatics"/>
            <person name="Doyle S."/>
        </authorList>
    </citation>
    <scope>NUCLEOTIDE SEQUENCE [LARGE SCALE GENOMIC DNA]</scope>
    <source>
        <strain evidence="4 6">NCTC12388</strain>
    </source>
</reference>
<keyword evidence="1" id="KW-0732">Signal</keyword>
<name>A0A378JAD0_9GAMM</name>
<evidence type="ECO:0000256" key="1">
    <source>
        <dbReference type="SAM" id="SignalP"/>
    </source>
</evidence>
<dbReference type="EMBL" id="UGOB01000001">
    <property type="protein sequence ID" value="STX44753.1"/>
    <property type="molecule type" value="Genomic_DNA"/>
</dbReference>
<evidence type="ECO:0000313" key="3">
    <source>
        <dbReference type="EMBL" id="KTD15685.1"/>
    </source>
</evidence>
<evidence type="ECO:0000259" key="2">
    <source>
        <dbReference type="Pfam" id="PF18998"/>
    </source>
</evidence>
<dbReference type="Pfam" id="PF18998">
    <property type="entry name" value="Flg_new_2"/>
    <property type="match status" value="1"/>
</dbReference>
<proteinExistence type="predicted"/>
<evidence type="ECO:0000313" key="5">
    <source>
        <dbReference type="Proteomes" id="UP000054691"/>
    </source>
</evidence>
<evidence type="ECO:0000313" key="6">
    <source>
        <dbReference type="Proteomes" id="UP000254476"/>
    </source>
</evidence>
<keyword evidence="4" id="KW-0472">Membrane</keyword>
<gene>
    <name evidence="3" type="ORF">Lgra_0351</name>
    <name evidence="4" type="ORF">NCTC12388_01702</name>
</gene>
<sequence length="542" mass="58714">MNLINKVIVVTASFFISVSAQAKGATRLNIEFTPLTPTNISIAPTETKKIEYMVKNKAQKDPQYMVMKEIPGIDQVHYEKDDCESPIFLLPGHSCKLVLEAKGAELKGDIFGGPELCFRLFPLICSQPPTNIQLAVQLINQPVPSPEYSITPITEEHGSINPNSVQQVKKGSTVTFTATPDVGYGVNDWFVDEKRVQKGGNTYQLSNITTHHTIKVSFGKATLTPNVSQLSLSVACTTPNSSCTQVNAALSGASRQFIITNLGSIDATNVSVDSSDLPKGTRVSTTCSSALQPNETCTVTIFPGPVASNSLEGIPCTSGAQPIPGKINLTSDNGFSTQLSVFVLGYGCIYQGGYIYSIDDTSVNGSIGGKVVNTSEHEGIIWSSNGSGGASCDVHYTIHGINEKSSTPCKAGTNGKCNSKNILNYYSPVSSYPLTYYAAGLCNMDIEGYSDWYLPAVCELGYEKHPSSCRSGCVSTQQNIQSNLVEKSIGNFSGYYWSSTEYSNLPLFYAWFQNFSSSGDNFQFYDFKLNQFKVRCSRDLTT</sequence>
<dbReference type="AlphaFoldDB" id="A0A378JAD0"/>
<organism evidence="4 6">
    <name type="scientific">Legionella gratiana</name>
    <dbReference type="NCBI Taxonomy" id="45066"/>
    <lineage>
        <taxon>Bacteria</taxon>
        <taxon>Pseudomonadati</taxon>
        <taxon>Pseudomonadota</taxon>
        <taxon>Gammaproteobacteria</taxon>
        <taxon>Legionellales</taxon>
        <taxon>Legionellaceae</taxon>
        <taxon>Legionella</taxon>
    </lineage>
</organism>
<evidence type="ECO:0000313" key="4">
    <source>
        <dbReference type="EMBL" id="STX44753.1"/>
    </source>
</evidence>
<accession>A0A378JAD0</accession>
<dbReference type="STRING" id="45066.Lgra_0351"/>
<dbReference type="RefSeq" id="WP_058497568.1">
    <property type="nucleotide sequence ID" value="NZ_CAAAHW010000009.1"/>
</dbReference>
<keyword evidence="5" id="KW-1185">Reference proteome</keyword>
<dbReference type="InterPro" id="IPR044060">
    <property type="entry name" value="Bacterial_rp_domain"/>
</dbReference>
<feature type="domain" description="Bacterial repeat" evidence="2">
    <location>
        <begin position="148"/>
        <end position="218"/>
    </location>
</feature>
<feature type="signal peptide" evidence="1">
    <location>
        <begin position="1"/>
        <end position="22"/>
    </location>
</feature>
<keyword evidence="4" id="KW-0812">Transmembrane</keyword>
<feature type="chain" id="PRO_5016954519" evidence="1">
    <location>
        <begin position="23"/>
        <end position="542"/>
    </location>
</feature>